<gene>
    <name evidence="1" type="ORF">DFR46_0715</name>
</gene>
<evidence type="ECO:0000313" key="1">
    <source>
        <dbReference type="EMBL" id="RED15712.1"/>
    </source>
</evidence>
<reference evidence="1 2" key="1">
    <citation type="submission" date="2018-07" db="EMBL/GenBank/DDBJ databases">
        <title>Genomic Encyclopedia of Type Strains, Phase IV (KMG-IV): sequencing the most valuable type-strain genomes for metagenomic binning, comparative biology and taxonomic classification.</title>
        <authorList>
            <person name="Goeker M."/>
        </authorList>
    </citation>
    <scope>NUCLEOTIDE SEQUENCE [LARGE SCALE GENOMIC DNA]</scope>
    <source>
        <strain evidence="1 2">DSM 26725</strain>
    </source>
</reference>
<comment type="caution">
    <text evidence="1">The sequence shown here is derived from an EMBL/GenBank/DDBJ whole genome shotgun (WGS) entry which is preliminary data.</text>
</comment>
<proteinExistence type="predicted"/>
<name>A0A3D9FDR4_9SPHN</name>
<dbReference type="Proteomes" id="UP000256310">
    <property type="component" value="Unassembled WGS sequence"/>
</dbReference>
<dbReference type="AlphaFoldDB" id="A0A3D9FDR4"/>
<organism evidence="1 2">
    <name type="scientific">Parasphingopyxis lamellibrachiae</name>
    <dbReference type="NCBI Taxonomy" id="680125"/>
    <lineage>
        <taxon>Bacteria</taxon>
        <taxon>Pseudomonadati</taxon>
        <taxon>Pseudomonadota</taxon>
        <taxon>Alphaproteobacteria</taxon>
        <taxon>Sphingomonadales</taxon>
        <taxon>Sphingomonadaceae</taxon>
        <taxon>Parasphingopyxis</taxon>
    </lineage>
</organism>
<protein>
    <submittedName>
        <fullName evidence="1">Uncharacterized protein</fullName>
    </submittedName>
</protein>
<sequence>MKQRENLTMDNEQLARALAATAGIEWASLRDYPGYGKNYWREKARNFFKLGAHAA</sequence>
<evidence type="ECO:0000313" key="2">
    <source>
        <dbReference type="Proteomes" id="UP000256310"/>
    </source>
</evidence>
<dbReference type="EMBL" id="QRDP01000004">
    <property type="protein sequence ID" value="RED15712.1"/>
    <property type="molecule type" value="Genomic_DNA"/>
</dbReference>
<accession>A0A3D9FDR4</accession>
<keyword evidence="2" id="KW-1185">Reference proteome</keyword>
<dbReference type="RefSeq" id="WP_162843383.1">
    <property type="nucleotide sequence ID" value="NZ_QRDP01000004.1"/>
</dbReference>